<accession>A0A7X1J2T8</accession>
<dbReference type="InterPro" id="IPR008822">
    <property type="entry name" value="Endonuclease_RusA-like"/>
</dbReference>
<dbReference type="AlphaFoldDB" id="A0A7X1J2T8"/>
<proteinExistence type="predicted"/>
<dbReference type="Pfam" id="PF05866">
    <property type="entry name" value="RusA"/>
    <property type="match status" value="1"/>
</dbReference>
<keyword evidence="2" id="KW-1185">Reference proteome</keyword>
<comment type="caution">
    <text evidence="1">The sequence shown here is derived from an EMBL/GenBank/DDBJ whole genome shotgun (WGS) entry which is preliminary data.</text>
</comment>
<protein>
    <submittedName>
        <fullName evidence="1">RusA family crossover junction endodeoxyribonuclease</fullName>
    </submittedName>
</protein>
<name>A0A7X1J2T8_9ACTN</name>
<sequence>MTAPTLFAPGTPAATTVAGSRPEPAITITVHGIPAPQGSKRHVGRGIMVESSKKVKPWRQDVKHAALAITEQLDNWTVLDGPLAVAMTFTFDRPKGHYRTGRNAHLLRDAAPSRPAGTPDLSKLVRSTEDALTGVVWKDDARVVEYVQLGKWYAETDADDVLTVPGCVIHVWPLPGAVTS</sequence>
<dbReference type="GO" id="GO:0006310">
    <property type="term" value="P:DNA recombination"/>
    <property type="evidence" value="ECO:0007669"/>
    <property type="project" value="InterPro"/>
</dbReference>
<gene>
    <name evidence="1" type="ORF">H4N64_16560</name>
</gene>
<evidence type="ECO:0000313" key="1">
    <source>
        <dbReference type="EMBL" id="MBC2903193.1"/>
    </source>
</evidence>
<dbReference type="InterPro" id="IPR036614">
    <property type="entry name" value="RusA-like_sf"/>
</dbReference>
<dbReference type="GO" id="GO:0006281">
    <property type="term" value="P:DNA repair"/>
    <property type="evidence" value="ECO:0007669"/>
    <property type="project" value="InterPro"/>
</dbReference>
<dbReference type="GO" id="GO:0000287">
    <property type="term" value="F:magnesium ion binding"/>
    <property type="evidence" value="ECO:0007669"/>
    <property type="project" value="InterPro"/>
</dbReference>
<organism evidence="1 2">
    <name type="scientific">Streptomyces cupreus</name>
    <dbReference type="NCBI Taxonomy" id="2759956"/>
    <lineage>
        <taxon>Bacteria</taxon>
        <taxon>Bacillati</taxon>
        <taxon>Actinomycetota</taxon>
        <taxon>Actinomycetes</taxon>
        <taxon>Kitasatosporales</taxon>
        <taxon>Streptomycetaceae</taxon>
        <taxon>Streptomyces</taxon>
    </lineage>
</organism>
<dbReference type="SUPFAM" id="SSF103084">
    <property type="entry name" value="Holliday junction resolvase RusA"/>
    <property type="match status" value="1"/>
</dbReference>
<dbReference type="RefSeq" id="WP_186283078.1">
    <property type="nucleotide sequence ID" value="NZ_JACMSF010000015.1"/>
</dbReference>
<dbReference type="Proteomes" id="UP000584670">
    <property type="component" value="Unassembled WGS sequence"/>
</dbReference>
<reference evidence="1 2" key="1">
    <citation type="submission" date="2020-08" db="EMBL/GenBank/DDBJ databases">
        <title>Streptomyces sp. PSKA01 genome sequencing and assembly.</title>
        <authorList>
            <person name="Mandal S."/>
            <person name="Maiti P.K."/>
            <person name="Das P."/>
        </authorList>
    </citation>
    <scope>NUCLEOTIDE SEQUENCE [LARGE SCALE GENOMIC DNA]</scope>
    <source>
        <strain evidence="1 2">PSKA01</strain>
    </source>
</reference>
<dbReference type="EMBL" id="JACMSF010000015">
    <property type="protein sequence ID" value="MBC2903193.1"/>
    <property type="molecule type" value="Genomic_DNA"/>
</dbReference>
<evidence type="ECO:0000313" key="2">
    <source>
        <dbReference type="Proteomes" id="UP000584670"/>
    </source>
</evidence>
<dbReference type="Gene3D" id="3.30.1330.70">
    <property type="entry name" value="Holliday junction resolvase RusA"/>
    <property type="match status" value="1"/>
</dbReference>